<name>M0HL67_HALGM</name>
<dbReference type="AlphaFoldDB" id="M0HL67"/>
<sequence length="66" mass="7709">MLKRVDSGTFQPELQFQTYQAGVEAIYTHFAKDGDKRFRRTKLVLKQYLRVVLEDAVEVSDVPSWC</sequence>
<evidence type="ECO:0000313" key="1">
    <source>
        <dbReference type="EMBL" id="ELZ84462.1"/>
    </source>
</evidence>
<comment type="caution">
    <text evidence="1">The sequence shown here is derived from an EMBL/GenBank/DDBJ whole genome shotgun (WGS) entry which is preliminary data.</text>
</comment>
<evidence type="ECO:0000313" key="2">
    <source>
        <dbReference type="Proteomes" id="UP000011571"/>
    </source>
</evidence>
<gene>
    <name evidence="1" type="ORF">C454_02917</name>
</gene>
<reference evidence="1 2" key="1">
    <citation type="journal article" date="2014" name="PLoS Genet.">
        <title>Phylogenetically driven sequencing of extremely halophilic archaea reveals strategies for static and dynamic osmo-response.</title>
        <authorList>
            <person name="Becker E.A."/>
            <person name="Seitzer P.M."/>
            <person name="Tritt A."/>
            <person name="Larsen D."/>
            <person name="Krusor M."/>
            <person name="Yao A.I."/>
            <person name="Wu D."/>
            <person name="Madern D."/>
            <person name="Eisen J.A."/>
            <person name="Darling A.E."/>
            <person name="Facciotti M.T."/>
        </authorList>
    </citation>
    <scope>NUCLEOTIDE SEQUENCE [LARGE SCALE GENOMIC DNA]</scope>
    <source>
        <strain evidence="2">ATCC 33959 / DSM 4427 / JCM 8863 / NBRC 102184 / NCIMB 2188 / Ma 2.38</strain>
    </source>
</reference>
<dbReference type="EMBL" id="AOLJ01000009">
    <property type="protein sequence ID" value="ELZ84462.1"/>
    <property type="molecule type" value="Genomic_DNA"/>
</dbReference>
<proteinExistence type="predicted"/>
<keyword evidence="2" id="KW-1185">Reference proteome</keyword>
<dbReference type="Proteomes" id="UP000011571">
    <property type="component" value="Unassembled WGS sequence"/>
</dbReference>
<organism evidence="1 2">
    <name type="scientific">Haloferax gibbonsii (strain ATCC 33959 / DSM 4427 / JCM 8863 / NBRC 102184 / NCIMB 2188 / Ma 2.38)</name>
    <dbReference type="NCBI Taxonomy" id="1227459"/>
    <lineage>
        <taxon>Archaea</taxon>
        <taxon>Methanobacteriati</taxon>
        <taxon>Methanobacteriota</taxon>
        <taxon>Stenosarchaea group</taxon>
        <taxon>Halobacteria</taxon>
        <taxon>Halobacteriales</taxon>
        <taxon>Haloferacaceae</taxon>
        <taxon>Haloferax</taxon>
    </lineage>
</organism>
<accession>M0HL67</accession>
<protein>
    <submittedName>
        <fullName evidence="1">Uncharacterized protein</fullName>
    </submittedName>
</protein>